<comment type="caution">
    <text evidence="8">The sequence shown here is derived from an EMBL/GenBank/DDBJ whole genome shotgun (WGS) entry which is preliminary data.</text>
</comment>
<accession>A0A9W7IR63</accession>
<keyword evidence="2" id="KW-0217">Developmental protein</keyword>
<dbReference type="GO" id="GO:0005886">
    <property type="term" value="C:plasma membrane"/>
    <property type="evidence" value="ECO:0007669"/>
    <property type="project" value="UniProtKB-SubCell"/>
</dbReference>
<dbReference type="GO" id="GO:0008285">
    <property type="term" value="P:negative regulation of cell population proliferation"/>
    <property type="evidence" value="ECO:0007669"/>
    <property type="project" value="InterPro"/>
</dbReference>
<organism evidence="8 9">
    <name type="scientific">Hibiscus trionum</name>
    <name type="common">Flower of an hour</name>
    <dbReference type="NCBI Taxonomy" id="183268"/>
    <lineage>
        <taxon>Eukaryota</taxon>
        <taxon>Viridiplantae</taxon>
        <taxon>Streptophyta</taxon>
        <taxon>Embryophyta</taxon>
        <taxon>Tracheophyta</taxon>
        <taxon>Spermatophyta</taxon>
        <taxon>Magnoliopsida</taxon>
        <taxon>eudicotyledons</taxon>
        <taxon>Gunneridae</taxon>
        <taxon>Pentapetalae</taxon>
        <taxon>rosids</taxon>
        <taxon>malvids</taxon>
        <taxon>Malvales</taxon>
        <taxon>Malvaceae</taxon>
        <taxon>Malvoideae</taxon>
        <taxon>Hibiscus</taxon>
    </lineage>
</organism>
<keyword evidence="9" id="KW-1185">Reference proteome</keyword>
<dbReference type="PANTHER" id="PTHR47855:SF6">
    <property type="entry name" value="ROTUNDIFOLIA LIKE 8"/>
    <property type="match status" value="1"/>
</dbReference>
<dbReference type="InterPro" id="IPR012552">
    <property type="entry name" value="DVL"/>
</dbReference>
<keyword evidence="5" id="KW-1133">Transmembrane helix</keyword>
<evidence type="ECO:0000313" key="9">
    <source>
        <dbReference type="Proteomes" id="UP001165190"/>
    </source>
</evidence>
<dbReference type="InterPro" id="IPR052153">
    <property type="entry name" value="DVL/RTFL_small_peptides"/>
</dbReference>
<evidence type="ECO:0000256" key="6">
    <source>
        <dbReference type="ARBA" id="ARBA00023136"/>
    </source>
</evidence>
<sequence length="132" mass="14574">MVWLPKVRGGTGGVQEGLSGGLEGSARCPFMPIVGSLLDRTGPHPPPPIRTPPLPHRLLHFTLFNSFIQTIKTSQHSQLVRGTKMKIRSASATVGSSKRRLSNRGLGGVLREQRAKLYIIRRCVVMLLCWHD</sequence>
<dbReference type="AlphaFoldDB" id="A0A9W7IR63"/>
<proteinExistence type="inferred from homology"/>
<dbReference type="Proteomes" id="UP001165190">
    <property type="component" value="Unassembled WGS sequence"/>
</dbReference>
<keyword evidence="3" id="KW-1003">Cell membrane</keyword>
<evidence type="ECO:0000256" key="2">
    <source>
        <dbReference type="ARBA" id="ARBA00022473"/>
    </source>
</evidence>
<dbReference type="OrthoDB" id="602011at2759"/>
<evidence type="ECO:0000256" key="4">
    <source>
        <dbReference type="ARBA" id="ARBA00022692"/>
    </source>
</evidence>
<gene>
    <name evidence="8" type="ORF">HRI_003663300</name>
</gene>
<comment type="similarity">
    <text evidence="7">Belongs to the DVL/RTFL small polypeptides family.</text>
</comment>
<dbReference type="PANTHER" id="PTHR47855">
    <property type="entry name" value="OS01G0525701 PROTEIN"/>
    <property type="match status" value="1"/>
</dbReference>
<protein>
    <recommendedName>
        <fullName evidence="10">ROTUNDIFOLIA like 8</fullName>
    </recommendedName>
</protein>
<reference evidence="8" key="1">
    <citation type="submission" date="2023-05" db="EMBL/GenBank/DDBJ databases">
        <title>Genome and transcriptome analyses reveal genes involved in the formation of fine ridges on petal epidermal cells in Hibiscus trionum.</title>
        <authorList>
            <person name="Koshimizu S."/>
            <person name="Masuda S."/>
            <person name="Ishii T."/>
            <person name="Shirasu K."/>
            <person name="Hoshino A."/>
            <person name="Arita M."/>
        </authorList>
    </citation>
    <scope>NUCLEOTIDE SEQUENCE</scope>
    <source>
        <strain evidence="8">Hamamatsu line</strain>
    </source>
</reference>
<evidence type="ECO:0000256" key="5">
    <source>
        <dbReference type="ARBA" id="ARBA00022989"/>
    </source>
</evidence>
<comment type="subcellular location">
    <subcellularLocation>
        <location evidence="1">Cell membrane</location>
        <topology evidence="1">Single-pass membrane protein</topology>
    </subcellularLocation>
</comment>
<keyword evidence="4" id="KW-0812">Transmembrane</keyword>
<evidence type="ECO:0000256" key="1">
    <source>
        <dbReference type="ARBA" id="ARBA00004162"/>
    </source>
</evidence>
<dbReference type="EMBL" id="BSYR01000035">
    <property type="protein sequence ID" value="GMI99940.1"/>
    <property type="molecule type" value="Genomic_DNA"/>
</dbReference>
<evidence type="ECO:0008006" key="10">
    <source>
        <dbReference type="Google" id="ProtNLM"/>
    </source>
</evidence>
<evidence type="ECO:0000313" key="8">
    <source>
        <dbReference type="EMBL" id="GMI99940.1"/>
    </source>
</evidence>
<keyword evidence="6" id="KW-0472">Membrane</keyword>
<name>A0A9W7IR63_HIBTR</name>
<dbReference type="Pfam" id="PF08137">
    <property type="entry name" value="DVL"/>
    <property type="match status" value="1"/>
</dbReference>
<evidence type="ECO:0000256" key="7">
    <source>
        <dbReference type="ARBA" id="ARBA00024340"/>
    </source>
</evidence>
<dbReference type="GO" id="GO:0048367">
    <property type="term" value="P:shoot system development"/>
    <property type="evidence" value="ECO:0007669"/>
    <property type="project" value="UniProtKB-ARBA"/>
</dbReference>
<evidence type="ECO:0000256" key="3">
    <source>
        <dbReference type="ARBA" id="ARBA00022475"/>
    </source>
</evidence>